<dbReference type="GO" id="GO:0000287">
    <property type="term" value="F:magnesium ion binding"/>
    <property type="evidence" value="ECO:0007669"/>
    <property type="project" value="TreeGrafter"/>
</dbReference>
<dbReference type="SMART" id="SM01118">
    <property type="entry name" value="CYTH"/>
    <property type="match status" value="1"/>
</dbReference>
<dbReference type="PANTHER" id="PTHR14586">
    <property type="entry name" value="THIAMINE-TRIPHOSPHATASE"/>
    <property type="match status" value="1"/>
</dbReference>
<comment type="caution">
    <text evidence="2">The sequence shown here is derived from an EMBL/GenBank/DDBJ whole genome shotgun (WGS) entry which is preliminary data.</text>
</comment>
<feature type="domain" description="CYTH" evidence="1">
    <location>
        <begin position="1"/>
        <end position="180"/>
    </location>
</feature>
<dbReference type="Gene3D" id="2.40.320.10">
    <property type="entry name" value="Hypothetical Protein Pfu-838710-001"/>
    <property type="match status" value="1"/>
</dbReference>
<dbReference type="EMBL" id="LCOJ01000001">
    <property type="protein sequence ID" value="KKU75913.1"/>
    <property type="molecule type" value="Genomic_DNA"/>
</dbReference>
<dbReference type="InterPro" id="IPR033469">
    <property type="entry name" value="CYTH-like_dom_sf"/>
</dbReference>
<sequence>MIEIEKKFQPTAGELQALLAGAEFIGEKFYTDILYDFPDRRLFKKGFRLRNRNGGFELKIVKSDSENGVASSEEIETKTEILEKLGFGKDDDLQKVVKDNMAILANWETKRKKYKKGEFNIDVDETSFGYNVCEIEIMADDPAQVAESENKILKLAQEFGISMHKLPPKLMEYFKTMQPEVYKELSG</sequence>
<reference evidence="2 3" key="1">
    <citation type="journal article" date="2015" name="Nature">
        <title>rRNA introns, odd ribosomes, and small enigmatic genomes across a large radiation of phyla.</title>
        <authorList>
            <person name="Brown C.T."/>
            <person name="Hug L.A."/>
            <person name="Thomas B.C."/>
            <person name="Sharon I."/>
            <person name="Castelle C.J."/>
            <person name="Singh A."/>
            <person name="Wilkins M.J."/>
            <person name="Williams K.H."/>
            <person name="Banfield J.F."/>
        </authorList>
    </citation>
    <scope>NUCLEOTIDE SEQUENCE [LARGE SCALE GENOMIC DNA]</scope>
</reference>
<evidence type="ECO:0000259" key="1">
    <source>
        <dbReference type="PROSITE" id="PS51707"/>
    </source>
</evidence>
<dbReference type="AlphaFoldDB" id="A0A0G1VCN4"/>
<dbReference type="SUPFAM" id="SSF55154">
    <property type="entry name" value="CYTH-like phosphatases"/>
    <property type="match status" value="1"/>
</dbReference>
<organism evidence="2 3">
    <name type="scientific">Candidatus Nomurabacteria bacterium GW2011_GWB1_47_6</name>
    <dbReference type="NCBI Taxonomy" id="1618749"/>
    <lineage>
        <taxon>Bacteria</taxon>
        <taxon>Candidatus Nomuraibacteriota</taxon>
    </lineage>
</organism>
<evidence type="ECO:0000313" key="3">
    <source>
        <dbReference type="Proteomes" id="UP000034879"/>
    </source>
</evidence>
<dbReference type="GO" id="GO:0042357">
    <property type="term" value="P:thiamine diphosphate metabolic process"/>
    <property type="evidence" value="ECO:0007669"/>
    <property type="project" value="TreeGrafter"/>
</dbReference>
<accession>A0A0G1VCN4</accession>
<evidence type="ECO:0000313" key="2">
    <source>
        <dbReference type="EMBL" id="KKU75913.1"/>
    </source>
</evidence>
<name>A0A0G1VCN4_9BACT</name>
<dbReference type="Proteomes" id="UP000034879">
    <property type="component" value="Unassembled WGS sequence"/>
</dbReference>
<dbReference type="Pfam" id="PF01928">
    <property type="entry name" value="CYTH"/>
    <property type="match status" value="1"/>
</dbReference>
<protein>
    <recommendedName>
        <fullName evidence="1">CYTH domain-containing protein</fullName>
    </recommendedName>
</protein>
<dbReference type="GO" id="GO:0050333">
    <property type="term" value="F:thiamine triphosphate phosphatase activity"/>
    <property type="evidence" value="ECO:0007669"/>
    <property type="project" value="InterPro"/>
</dbReference>
<proteinExistence type="predicted"/>
<dbReference type="PANTHER" id="PTHR14586:SF1">
    <property type="entry name" value="THIAMINE-TRIPHOSPHATASE"/>
    <property type="match status" value="1"/>
</dbReference>
<dbReference type="PROSITE" id="PS51707">
    <property type="entry name" value="CYTH"/>
    <property type="match status" value="1"/>
</dbReference>
<dbReference type="InterPro" id="IPR023577">
    <property type="entry name" value="CYTH_domain"/>
</dbReference>
<gene>
    <name evidence="2" type="ORF">UY01_C0001G0009</name>
</gene>
<dbReference type="InterPro" id="IPR039582">
    <property type="entry name" value="THTPA"/>
</dbReference>